<dbReference type="Gene3D" id="1.25.40.10">
    <property type="entry name" value="Tetratricopeptide repeat domain"/>
    <property type="match status" value="3"/>
</dbReference>
<keyword evidence="6" id="KW-1185">Reference proteome</keyword>
<dbReference type="InterPro" id="IPR002885">
    <property type="entry name" value="PPR_rpt"/>
</dbReference>
<feature type="domain" description="Pentatricopeptide repeat-containing protein-mitochondrial" evidence="4">
    <location>
        <begin position="524"/>
        <end position="634"/>
    </location>
</feature>
<evidence type="ECO:0000259" key="4">
    <source>
        <dbReference type="Pfam" id="PF23276"/>
    </source>
</evidence>
<feature type="compositionally biased region" description="Polar residues" evidence="3">
    <location>
        <begin position="431"/>
        <end position="441"/>
    </location>
</feature>
<gene>
    <name evidence="5" type="ORF">D9619_000605</name>
</gene>
<dbReference type="Proteomes" id="UP000567179">
    <property type="component" value="Unassembled WGS sequence"/>
</dbReference>
<feature type="repeat" description="PPR" evidence="2">
    <location>
        <begin position="719"/>
        <end position="753"/>
    </location>
</feature>
<dbReference type="GO" id="GO:0005739">
    <property type="term" value="C:mitochondrion"/>
    <property type="evidence" value="ECO:0007669"/>
    <property type="project" value="TreeGrafter"/>
</dbReference>
<dbReference type="PANTHER" id="PTHR47934:SF6">
    <property type="entry name" value="MITOCHONDRIAL GROUP I INTRON SPLICING FACTOR CCM1-RELATED"/>
    <property type="match status" value="1"/>
</dbReference>
<organism evidence="5 6">
    <name type="scientific">Psilocybe cf. subviscida</name>
    <dbReference type="NCBI Taxonomy" id="2480587"/>
    <lineage>
        <taxon>Eukaryota</taxon>
        <taxon>Fungi</taxon>
        <taxon>Dikarya</taxon>
        <taxon>Basidiomycota</taxon>
        <taxon>Agaricomycotina</taxon>
        <taxon>Agaricomycetes</taxon>
        <taxon>Agaricomycetidae</taxon>
        <taxon>Agaricales</taxon>
        <taxon>Agaricineae</taxon>
        <taxon>Strophariaceae</taxon>
        <taxon>Psilocybe</taxon>
    </lineage>
</organism>
<feature type="region of interest" description="Disordered" evidence="3">
    <location>
        <begin position="144"/>
        <end position="169"/>
    </location>
</feature>
<reference evidence="5 6" key="1">
    <citation type="journal article" date="2020" name="ISME J.">
        <title>Uncovering the hidden diversity of litter-decomposition mechanisms in mushroom-forming fungi.</title>
        <authorList>
            <person name="Floudas D."/>
            <person name="Bentzer J."/>
            <person name="Ahren D."/>
            <person name="Johansson T."/>
            <person name="Persson P."/>
            <person name="Tunlid A."/>
        </authorList>
    </citation>
    <scope>NUCLEOTIDE SEQUENCE [LARGE SCALE GENOMIC DNA]</scope>
    <source>
        <strain evidence="5 6">CBS 101986</strain>
    </source>
</reference>
<sequence>MMAEPFATGVLGSLMLPRAGSVVGRSNGLSRATRSNGQVSLAANFFSPAPRRQKVSHQPTPVVPTIVGNVLYCQSWACPTSKEWLWHHNGPMRTLLLEELEESKPPRLGVRGRRGSKSSRGRLRALVPRKESGVQFFHHSYSTSSKARLAPSPPMEQASSSQDSPDEQAVASTSSATDIFYLQECLKLITSKDMTDNLLEYEEVLKKLPTSGIFLSAPFHEVLHFAELLADRIDELCAHRLDIPTIKMWGEYLLSLQSTLGKTAASSSSPPEDHRMESLLHRAHAFTGQFPAAHEYLIEIANKYNSSESLPHTFSDCALRSYILAMGTYYGVSSVISYLCSRQGTLKHKPGADRFSFLLTDTIIRRFLSTAHFRHSSAIKEIIAACRPPLPPAIQEQLVLELGAKGRYGSLSNVIVGQSGQQTPVVLKGTTDLSQGSLTGKQSDPFLDDDDPLSQDLERPLLSTRASRGWDLTTPCADLIKEFENRFPTRPGKIRRAITPFRRDYSFLFDALSAGRRPEISNMQEVIQDMIRHGCKPKAYHFSRVIEACRSVNDKDGVFSTIRTMKQADVEWNPHIYASLISFFAKIMDMKTANAIYERAIKRGVVPDVIMNNAMLYAYGRQGSYKESLGLFRTMQASPNGTDVDTYNTMMKTALLSGSPLDTAMSIFSALKKKRLVPNRYTYGTLIDAALTHDRTDTASQLYEELLEREKETGETWINVQILTSLLTGFVRAGVKESAEDILTEMGRRGITPNAVTYNAILRLYDSMKDANQLAAAEALLFKLSKTHSDWDVVKNARQNPMALVYGPVLVGHMKRRDIAGAEAILDKFIDAGGIPTISHLGVMLTLYRDTNQIDKALTLWPIILDAAKQQSTTLELDDGKINTQIAQICAPLSVFTQLASRAGYHSEVMEAWIDLIEEGSTPFDEGNWNDFIIACLRAGQVLRAFQTAERFLVPAYIRGQSNFMSVLSMKEPTEKTHRERLADMPDARHILRPVISAQQKTRNYAAPDLSNIVDNDLDSKLELLRVLDPLWKDRRPQKRVLEALWVSLGHLQEGYPIRAIQIGGDSSEDVIPSSRTNFDATHSLLADIQKKCPGTMASLDRFERYHWHQTTRRDRASQQDDEDQQRW</sequence>
<dbReference type="Pfam" id="PF23276">
    <property type="entry name" value="TPR_24"/>
    <property type="match status" value="1"/>
</dbReference>
<feature type="repeat" description="PPR" evidence="2">
    <location>
        <begin position="643"/>
        <end position="678"/>
    </location>
</feature>
<evidence type="ECO:0000256" key="2">
    <source>
        <dbReference type="PROSITE-ProRule" id="PRU00708"/>
    </source>
</evidence>
<dbReference type="InterPro" id="IPR057027">
    <property type="entry name" value="TPR_mt"/>
</dbReference>
<dbReference type="OrthoDB" id="185373at2759"/>
<dbReference type="InterPro" id="IPR011990">
    <property type="entry name" value="TPR-like_helical_dom_sf"/>
</dbReference>
<dbReference type="PANTHER" id="PTHR47934">
    <property type="entry name" value="PENTATRICOPEPTIDE REPEAT-CONTAINING PROTEIN PET309, MITOCHONDRIAL"/>
    <property type="match status" value="1"/>
</dbReference>
<evidence type="ECO:0000313" key="5">
    <source>
        <dbReference type="EMBL" id="KAF5322786.1"/>
    </source>
</evidence>
<dbReference type="AlphaFoldDB" id="A0A8H5BH53"/>
<feature type="region of interest" description="Disordered" evidence="3">
    <location>
        <begin position="431"/>
        <end position="451"/>
    </location>
</feature>
<dbReference type="GO" id="GO:0006396">
    <property type="term" value="P:RNA processing"/>
    <property type="evidence" value="ECO:0007669"/>
    <property type="project" value="TreeGrafter"/>
</dbReference>
<evidence type="ECO:0000256" key="3">
    <source>
        <dbReference type="SAM" id="MobiDB-lite"/>
    </source>
</evidence>
<dbReference type="GO" id="GO:0003729">
    <property type="term" value="F:mRNA binding"/>
    <property type="evidence" value="ECO:0007669"/>
    <property type="project" value="TreeGrafter"/>
</dbReference>
<protein>
    <recommendedName>
        <fullName evidence="4">Pentatricopeptide repeat-containing protein-mitochondrial domain-containing protein</fullName>
    </recommendedName>
</protein>
<dbReference type="InterPro" id="IPR051114">
    <property type="entry name" value="Mito_RNA_Proc_CCM1"/>
</dbReference>
<evidence type="ECO:0000313" key="6">
    <source>
        <dbReference type="Proteomes" id="UP000567179"/>
    </source>
</evidence>
<feature type="repeat" description="PPR" evidence="2">
    <location>
        <begin position="573"/>
        <end position="607"/>
    </location>
</feature>
<dbReference type="GO" id="GO:0007005">
    <property type="term" value="P:mitochondrion organization"/>
    <property type="evidence" value="ECO:0007669"/>
    <property type="project" value="TreeGrafter"/>
</dbReference>
<keyword evidence="1" id="KW-0677">Repeat</keyword>
<name>A0A8H5BH53_9AGAR</name>
<accession>A0A8H5BH53</accession>
<proteinExistence type="predicted"/>
<evidence type="ECO:0000256" key="1">
    <source>
        <dbReference type="ARBA" id="ARBA00022737"/>
    </source>
</evidence>
<dbReference type="Pfam" id="PF13812">
    <property type="entry name" value="PPR_3"/>
    <property type="match status" value="2"/>
</dbReference>
<comment type="caution">
    <text evidence="5">The sequence shown here is derived from an EMBL/GenBank/DDBJ whole genome shotgun (WGS) entry which is preliminary data.</text>
</comment>
<dbReference type="PROSITE" id="PS51375">
    <property type="entry name" value="PPR"/>
    <property type="match status" value="3"/>
</dbReference>
<dbReference type="EMBL" id="JAACJJ010000028">
    <property type="protein sequence ID" value="KAF5322786.1"/>
    <property type="molecule type" value="Genomic_DNA"/>
</dbReference>